<gene>
    <name evidence="3" type="ORF">QBZ16_003180</name>
</gene>
<dbReference type="Pfam" id="PF13513">
    <property type="entry name" value="HEAT_EZ"/>
    <property type="match status" value="1"/>
</dbReference>
<keyword evidence="1" id="KW-0677">Repeat</keyword>
<evidence type="ECO:0000256" key="2">
    <source>
        <dbReference type="PROSITE-ProRule" id="PRU00103"/>
    </source>
</evidence>
<dbReference type="InterPro" id="IPR011989">
    <property type="entry name" value="ARM-like"/>
</dbReference>
<dbReference type="AlphaFoldDB" id="A0AAD9IJG9"/>
<dbReference type="GO" id="GO:0000159">
    <property type="term" value="C:protein phosphatase type 2A complex"/>
    <property type="evidence" value="ECO:0007669"/>
    <property type="project" value="TreeGrafter"/>
</dbReference>
<feature type="repeat" description="HEAT" evidence="2">
    <location>
        <begin position="236"/>
        <end position="269"/>
    </location>
</feature>
<feature type="repeat" description="HEAT" evidence="2">
    <location>
        <begin position="375"/>
        <end position="413"/>
    </location>
</feature>
<dbReference type="PROSITE" id="PS50077">
    <property type="entry name" value="HEAT_REPEAT"/>
    <property type="match status" value="8"/>
</dbReference>
<dbReference type="GO" id="GO:0005829">
    <property type="term" value="C:cytosol"/>
    <property type="evidence" value="ECO:0007669"/>
    <property type="project" value="TreeGrafter"/>
</dbReference>
<dbReference type="PANTHER" id="PTHR10648">
    <property type="entry name" value="SERINE/THREONINE-PROTEIN PHOSPHATASE PP2A 65 KDA REGULATORY SUBUNIT"/>
    <property type="match status" value="1"/>
</dbReference>
<dbReference type="InterPro" id="IPR021133">
    <property type="entry name" value="HEAT_type_2"/>
</dbReference>
<name>A0AAD9IJG9_PROWI</name>
<proteinExistence type="predicted"/>
<keyword evidence="4" id="KW-1185">Reference proteome</keyword>
<dbReference type="GO" id="GO:0019888">
    <property type="term" value="F:protein phosphatase regulator activity"/>
    <property type="evidence" value="ECO:0007669"/>
    <property type="project" value="TreeGrafter"/>
</dbReference>
<dbReference type="GO" id="GO:0005634">
    <property type="term" value="C:nucleus"/>
    <property type="evidence" value="ECO:0007669"/>
    <property type="project" value="TreeGrafter"/>
</dbReference>
<dbReference type="InterPro" id="IPR016024">
    <property type="entry name" value="ARM-type_fold"/>
</dbReference>
<feature type="repeat" description="HEAT" evidence="2">
    <location>
        <begin position="336"/>
        <end position="374"/>
    </location>
</feature>
<sequence>MTDSDDSLYPIAVLIDELRNEDPALRLNSVKRLRTIARALGEERTRRELIPFLNDNCDDEDEVLLAMAEELGEFVPLVGGPSHAHILLMPLEALATVDETVVREKAAQSLVSVAEAMPPASLAEHFSLASKEWTGRVSASRLFAAVYPRVTGQTRGDLRRTFLSLCKDETPMVRRAAAQALGPFAQAVEAEAAEAELLPAFLQLTKDEQDSVRLIAVEACGPLARVLPRAAVSGQVLPVLQRFAQDKSWRVRYNVAQQLPAVAEALGRRGGGARGGGGARVSAIAALLPAADVTERLLAPVKELAGDGNQYVRAALAGAVLELAPALGRDATVQRLLPVVLSLLKDDWPEARLNIIGKLDRVGSVVGVDLLAQSLLPAIEELAEDRHWRVRLAIIGHVPLLAAQLGAPFFEQKLGAQCMRWLQDPVHSVREAATENLAALAREFGPGWAREHLVAPVLALAGQGSYLTRITVLGALGALAPHVPPEALREAILPARLAPLLDSDLLDRVVRPTLGELAADKDADVRFFAAHAIAACDDLATMA</sequence>
<evidence type="ECO:0000313" key="4">
    <source>
        <dbReference type="Proteomes" id="UP001255856"/>
    </source>
</evidence>
<dbReference type="InterPro" id="IPR051023">
    <property type="entry name" value="PP2A_Regulatory_Subunit_A"/>
</dbReference>
<dbReference type="PANTHER" id="PTHR10648:SF4">
    <property type="entry name" value="PROTEIN PHOSPHATASE 2 (FORMERLY 2A), REGULATORY SUBUNIT A, BETA ISOFORM-RELATED"/>
    <property type="match status" value="1"/>
</dbReference>
<feature type="repeat" description="HEAT" evidence="2">
    <location>
        <begin position="297"/>
        <end position="335"/>
    </location>
</feature>
<reference evidence="3" key="1">
    <citation type="submission" date="2021-01" db="EMBL/GenBank/DDBJ databases">
        <authorList>
            <person name="Eckstrom K.M.E."/>
        </authorList>
    </citation>
    <scope>NUCLEOTIDE SEQUENCE</scope>
    <source>
        <strain evidence="3">UVCC 0001</strain>
    </source>
</reference>
<evidence type="ECO:0000256" key="1">
    <source>
        <dbReference type="ARBA" id="ARBA00022737"/>
    </source>
</evidence>
<feature type="repeat" description="HEAT" evidence="2">
    <location>
        <begin position="10"/>
        <end position="48"/>
    </location>
</feature>
<dbReference type="SUPFAM" id="SSF48371">
    <property type="entry name" value="ARM repeat"/>
    <property type="match status" value="1"/>
</dbReference>
<accession>A0AAD9IJG9</accession>
<organism evidence="3 4">
    <name type="scientific">Prototheca wickerhamii</name>
    <dbReference type="NCBI Taxonomy" id="3111"/>
    <lineage>
        <taxon>Eukaryota</taxon>
        <taxon>Viridiplantae</taxon>
        <taxon>Chlorophyta</taxon>
        <taxon>core chlorophytes</taxon>
        <taxon>Trebouxiophyceae</taxon>
        <taxon>Chlorellales</taxon>
        <taxon>Chlorellaceae</taxon>
        <taxon>Prototheca</taxon>
    </lineage>
</organism>
<protein>
    <submittedName>
        <fullName evidence="3">Uncharacterized protein</fullName>
    </submittedName>
</protein>
<evidence type="ECO:0000313" key="3">
    <source>
        <dbReference type="EMBL" id="KAK2078340.1"/>
    </source>
</evidence>
<dbReference type="Proteomes" id="UP001255856">
    <property type="component" value="Unassembled WGS sequence"/>
</dbReference>
<dbReference type="InterPro" id="IPR000357">
    <property type="entry name" value="HEAT"/>
</dbReference>
<comment type="caution">
    <text evidence="3">The sequence shown here is derived from an EMBL/GenBank/DDBJ whole genome shotgun (WGS) entry which is preliminary data.</text>
</comment>
<feature type="repeat" description="HEAT" evidence="2">
    <location>
        <begin position="197"/>
        <end position="235"/>
    </location>
</feature>
<dbReference type="Pfam" id="PF02985">
    <property type="entry name" value="HEAT"/>
    <property type="match status" value="2"/>
</dbReference>
<feature type="repeat" description="HEAT" evidence="2">
    <location>
        <begin position="158"/>
        <end position="196"/>
    </location>
</feature>
<dbReference type="EMBL" id="JASFZW010000004">
    <property type="protein sequence ID" value="KAK2078340.1"/>
    <property type="molecule type" value="Genomic_DNA"/>
</dbReference>
<dbReference type="Gene3D" id="1.25.10.10">
    <property type="entry name" value="Leucine-rich Repeat Variant"/>
    <property type="match status" value="1"/>
</dbReference>
<feature type="repeat" description="HEAT" evidence="2">
    <location>
        <begin position="510"/>
        <end position="543"/>
    </location>
</feature>